<keyword evidence="4" id="KW-0378">Hydrolase</keyword>
<feature type="region of interest" description="Disordered" evidence="7">
    <location>
        <begin position="1"/>
        <end position="27"/>
    </location>
</feature>
<evidence type="ECO:0000313" key="10">
    <source>
        <dbReference type="EMBL" id="CAD7246979.1"/>
    </source>
</evidence>
<dbReference type="PANTHER" id="PTHR47901">
    <property type="entry name" value="CASPASE RECRUITMENT DOMAIN-CONTAINING PROTEIN 18"/>
    <property type="match status" value="1"/>
</dbReference>
<evidence type="ECO:0000256" key="4">
    <source>
        <dbReference type="ARBA" id="ARBA00022801"/>
    </source>
</evidence>
<gene>
    <name evidence="10" type="ORF">DSTB1V02_LOCUS6821</name>
</gene>
<evidence type="ECO:0000256" key="2">
    <source>
        <dbReference type="ARBA" id="ARBA00022670"/>
    </source>
</evidence>
<dbReference type="PROSITE" id="PS01121">
    <property type="entry name" value="CASPASE_HIS"/>
    <property type="match status" value="1"/>
</dbReference>
<dbReference type="GO" id="GO:0006915">
    <property type="term" value="P:apoptotic process"/>
    <property type="evidence" value="ECO:0007669"/>
    <property type="project" value="UniProtKB-KW"/>
</dbReference>
<feature type="domain" description="Caspase family p20" evidence="9">
    <location>
        <begin position="58"/>
        <end position="204"/>
    </location>
</feature>
<dbReference type="InterPro" id="IPR011600">
    <property type="entry name" value="Pept_C14_caspase"/>
</dbReference>
<dbReference type="OrthoDB" id="6352523at2759"/>
<dbReference type="InterPro" id="IPR015917">
    <property type="entry name" value="Pept_C14A"/>
</dbReference>
<dbReference type="InterPro" id="IPR002398">
    <property type="entry name" value="Pept_C14"/>
</dbReference>
<dbReference type="SUPFAM" id="SSF52129">
    <property type="entry name" value="Caspase-like"/>
    <property type="match status" value="1"/>
</dbReference>
<dbReference type="PANTHER" id="PTHR47901:SF8">
    <property type="entry name" value="CASPASE-3"/>
    <property type="match status" value="1"/>
</dbReference>
<dbReference type="EMBL" id="CAJPEV010001295">
    <property type="protein sequence ID" value="CAG0891889.1"/>
    <property type="molecule type" value="Genomic_DNA"/>
</dbReference>
<evidence type="ECO:0000256" key="3">
    <source>
        <dbReference type="ARBA" id="ARBA00022703"/>
    </source>
</evidence>
<keyword evidence="3" id="KW-0053">Apoptosis</keyword>
<proteinExistence type="inferred from homology"/>
<evidence type="ECO:0000256" key="7">
    <source>
        <dbReference type="SAM" id="MobiDB-lite"/>
    </source>
</evidence>
<feature type="active site" evidence="5">
    <location>
        <position position="200"/>
    </location>
</feature>
<dbReference type="Pfam" id="PF00656">
    <property type="entry name" value="Peptidase_C14"/>
    <property type="match status" value="1"/>
</dbReference>
<accession>A0A7R9A7H8</accession>
<comment type="similarity">
    <text evidence="1 6">Belongs to the peptidase C14A family.</text>
</comment>
<dbReference type="SMART" id="SM00115">
    <property type="entry name" value="CASc"/>
    <property type="match status" value="1"/>
</dbReference>
<feature type="active site" evidence="5">
    <location>
        <position position="134"/>
    </location>
</feature>
<evidence type="ECO:0000256" key="1">
    <source>
        <dbReference type="ARBA" id="ARBA00010134"/>
    </source>
</evidence>
<dbReference type="PIRSF" id="PIRSF038001">
    <property type="entry name" value="Caspase_ICE"/>
    <property type="match status" value="1"/>
</dbReference>
<keyword evidence="11" id="KW-1185">Reference proteome</keyword>
<evidence type="ECO:0000256" key="5">
    <source>
        <dbReference type="PIRSR" id="PIRSR038001-1"/>
    </source>
</evidence>
<dbReference type="GO" id="GO:0006508">
    <property type="term" value="P:proteolysis"/>
    <property type="evidence" value="ECO:0007669"/>
    <property type="project" value="UniProtKB-KW"/>
</dbReference>
<dbReference type="InterPro" id="IPR029030">
    <property type="entry name" value="Caspase-like_dom_sf"/>
</dbReference>
<dbReference type="PROSITE" id="PS50208">
    <property type="entry name" value="CASPASE_P20"/>
    <property type="match status" value="1"/>
</dbReference>
<evidence type="ECO:0000259" key="9">
    <source>
        <dbReference type="PROSITE" id="PS50208"/>
    </source>
</evidence>
<dbReference type="AlphaFoldDB" id="A0A7R9A7H8"/>
<reference evidence="10" key="1">
    <citation type="submission" date="2020-11" db="EMBL/GenBank/DDBJ databases">
        <authorList>
            <person name="Tran Van P."/>
        </authorList>
    </citation>
    <scope>NUCLEOTIDE SEQUENCE</scope>
</reference>
<feature type="compositionally biased region" description="Basic and acidic residues" evidence="7">
    <location>
        <begin position="16"/>
        <end position="27"/>
    </location>
</feature>
<dbReference type="EMBL" id="LR900812">
    <property type="protein sequence ID" value="CAD7246979.1"/>
    <property type="molecule type" value="Genomic_DNA"/>
</dbReference>
<protein>
    <submittedName>
        <fullName evidence="10">Uncharacterized protein</fullName>
    </submittedName>
</protein>
<dbReference type="InterPro" id="IPR001309">
    <property type="entry name" value="Pept_C14_p20"/>
</dbReference>
<feature type="domain" description="Caspase family p10" evidence="8">
    <location>
        <begin position="230"/>
        <end position="309"/>
    </location>
</feature>
<sequence>MAESIEEAARGATEGQDTRGHAGTAQKERSVILSEPLYVGITNKPKGPPDAYKMTSNPRGLALIINNKTFSGAKERRGSDVDTVKIGDLFDQLHFRVIPEKDLNLDVMKRKLEDFANMPDHQESDCCVVVIMSHGYQAPDSNLDGAWRPLLGQPGSSSVPCPYVVFSSDDKELEVEWIIQTFTAIKALKGKPKLFIIQSCRGGKPQDGDGVRNFVETDSKKLRMVLDADDIFVANSTIPYQSAYRDTQEGAWFIQSICHVFAESAHCKDLKHLMEKVHNRVADHEGPKGQKQSAELWIRGRTKALYFNPGIVP</sequence>
<dbReference type="PRINTS" id="PR00376">
    <property type="entry name" value="IL1BCENZYME"/>
</dbReference>
<dbReference type="Gene3D" id="3.40.50.1460">
    <property type="match status" value="1"/>
</dbReference>
<dbReference type="InterPro" id="IPR002138">
    <property type="entry name" value="Pept_C14_p10"/>
</dbReference>
<dbReference type="InterPro" id="IPR016129">
    <property type="entry name" value="Caspase_his_AS"/>
</dbReference>
<organism evidence="10">
    <name type="scientific">Darwinula stevensoni</name>
    <dbReference type="NCBI Taxonomy" id="69355"/>
    <lineage>
        <taxon>Eukaryota</taxon>
        <taxon>Metazoa</taxon>
        <taxon>Ecdysozoa</taxon>
        <taxon>Arthropoda</taxon>
        <taxon>Crustacea</taxon>
        <taxon>Oligostraca</taxon>
        <taxon>Ostracoda</taxon>
        <taxon>Podocopa</taxon>
        <taxon>Podocopida</taxon>
        <taxon>Darwinulocopina</taxon>
        <taxon>Darwinuloidea</taxon>
        <taxon>Darwinulidae</taxon>
        <taxon>Darwinula</taxon>
    </lineage>
</organism>
<evidence type="ECO:0000256" key="6">
    <source>
        <dbReference type="RuleBase" id="RU003971"/>
    </source>
</evidence>
<name>A0A7R9A7H8_9CRUS</name>
<dbReference type="GO" id="GO:0004197">
    <property type="term" value="F:cysteine-type endopeptidase activity"/>
    <property type="evidence" value="ECO:0007669"/>
    <property type="project" value="InterPro"/>
</dbReference>
<dbReference type="Proteomes" id="UP000677054">
    <property type="component" value="Unassembled WGS sequence"/>
</dbReference>
<keyword evidence="2" id="KW-0645">Protease</keyword>
<evidence type="ECO:0000259" key="8">
    <source>
        <dbReference type="PROSITE" id="PS50207"/>
    </source>
</evidence>
<evidence type="ECO:0000313" key="11">
    <source>
        <dbReference type="Proteomes" id="UP000677054"/>
    </source>
</evidence>
<dbReference type="PROSITE" id="PS50207">
    <property type="entry name" value="CASPASE_P10"/>
    <property type="match status" value="1"/>
</dbReference>